<protein>
    <submittedName>
        <fullName evidence="2">Uncharacterized protein</fullName>
    </submittedName>
</protein>
<evidence type="ECO:0000256" key="1">
    <source>
        <dbReference type="SAM" id="MobiDB-lite"/>
    </source>
</evidence>
<feature type="compositionally biased region" description="Basic and acidic residues" evidence="1">
    <location>
        <begin position="858"/>
        <end position="867"/>
    </location>
</feature>
<gene>
    <name evidence="2" type="ORF">LTR78_002721</name>
</gene>
<name>A0AAE1C460_9PEZI</name>
<dbReference type="EMBL" id="JAUTXT010000007">
    <property type="protein sequence ID" value="KAK3677183.1"/>
    <property type="molecule type" value="Genomic_DNA"/>
</dbReference>
<comment type="caution">
    <text evidence="2">The sequence shown here is derived from an EMBL/GenBank/DDBJ whole genome shotgun (WGS) entry which is preliminary data.</text>
</comment>
<sequence>MTRPCNGLRRRTKRDYLTEALRNGGKNGLTWRPPIAKKRDISHWNVARRVGWRKYTVNKQRHAADQPWPLSHSSEPLLERIVASYIQETPRLSDPLQASWHASYQITTKDHQHLRSRGWQLNDLKEWSQILSQSDVSTAATRLAERVRSRGPSRVPIMLLTKLLRRPYINAPALRTLLSVSWEMLLYRSSLCQIYTSDNTVFVIFLRLLRHARVVWPTAIENIADLLLQNLPSIRAGYKKDYKTPARLTHMLNAALRLITIRTAVEPMHNTEPQEAAVVRILSFMSEQHPQLQITREGFRAVIRIQLTMKKTPREQEWGKLKALSWPPWKQDRTAMDALITPEYGVTRALSTLGGMREAGYGFLAWENSAQLLAGWDVDRTPTIQSRMLLGSGWGTHNGQEAENWAARIIATRTAQEAWAAYLAYEESEVPAHELVHLAILEKLYREEKRQKEEMVKTSTSRKKRRSPLMPGDTREVEPLPPSTHLYTYTSRPVPTVQSFFVQLRGQGHRLRGHALSFAVAHAKSLEQGIEYLLSVQDIEPAISSLLSAIPDVRIREVPDYLFASYIQLLCHFTNAPLSRMYDELPFEIPAFMHDVRILSGWSSHRQPVVFALHLLQLRGTLYRPAWIAVLHALNRSMVARGLHSHRAIQRNAMLLTGDGNVRICHGHIIAYRLAQRTVSMLEQINVDLDIAGLHSLCINVNNLTWNCWHTLNHGGSTQPLDEREGADQRLLLAEAMDILRTRKHTVWLKHHFWRLVGESATYPPNLRHRSTSHVPMQPRFLNTPGPAVIHAYVRALGWAGDYDGILEVVRWMVEHESVLKHARERDRNGEDMLRLSLIAARGFMERAWLVSDTPRTAPEHKDEQSSKDVLPAFPPETEEEGVPHILRVMQTPAPIEIIAEVRELVESVEAWQGWATDAEVEEYFADRRFRELLDTTASKN</sequence>
<accession>A0AAE1C460</accession>
<reference evidence="2" key="1">
    <citation type="submission" date="2023-07" db="EMBL/GenBank/DDBJ databases">
        <title>Black Yeasts Isolated from many extreme environments.</title>
        <authorList>
            <person name="Coleine C."/>
            <person name="Stajich J.E."/>
            <person name="Selbmann L."/>
        </authorList>
    </citation>
    <scope>NUCLEOTIDE SEQUENCE</scope>
    <source>
        <strain evidence="2">CCFEE 5485</strain>
    </source>
</reference>
<keyword evidence="3" id="KW-1185">Reference proteome</keyword>
<evidence type="ECO:0000313" key="2">
    <source>
        <dbReference type="EMBL" id="KAK3677183.1"/>
    </source>
</evidence>
<evidence type="ECO:0000313" key="3">
    <source>
        <dbReference type="Proteomes" id="UP001274830"/>
    </source>
</evidence>
<feature type="region of interest" description="Disordered" evidence="1">
    <location>
        <begin position="451"/>
        <end position="482"/>
    </location>
</feature>
<dbReference type="AlphaFoldDB" id="A0AAE1C460"/>
<dbReference type="Proteomes" id="UP001274830">
    <property type="component" value="Unassembled WGS sequence"/>
</dbReference>
<proteinExistence type="predicted"/>
<organism evidence="2 3">
    <name type="scientific">Recurvomyces mirabilis</name>
    <dbReference type="NCBI Taxonomy" id="574656"/>
    <lineage>
        <taxon>Eukaryota</taxon>
        <taxon>Fungi</taxon>
        <taxon>Dikarya</taxon>
        <taxon>Ascomycota</taxon>
        <taxon>Pezizomycotina</taxon>
        <taxon>Dothideomycetes</taxon>
        <taxon>Dothideomycetidae</taxon>
        <taxon>Mycosphaerellales</taxon>
        <taxon>Teratosphaeriaceae</taxon>
        <taxon>Recurvomyces</taxon>
    </lineage>
</organism>
<feature type="region of interest" description="Disordered" evidence="1">
    <location>
        <begin position="855"/>
        <end position="884"/>
    </location>
</feature>